<dbReference type="EMBL" id="JAGPNK010000001">
    <property type="protein sequence ID" value="KAH7328934.1"/>
    <property type="molecule type" value="Genomic_DNA"/>
</dbReference>
<feature type="region of interest" description="Disordered" evidence="1">
    <location>
        <begin position="1"/>
        <end position="279"/>
    </location>
</feature>
<feature type="compositionally biased region" description="Low complexity" evidence="1">
    <location>
        <begin position="308"/>
        <end position="326"/>
    </location>
</feature>
<feature type="compositionally biased region" description="Basic and acidic residues" evidence="1">
    <location>
        <begin position="476"/>
        <end position="485"/>
    </location>
</feature>
<feature type="region of interest" description="Disordered" evidence="1">
    <location>
        <begin position="294"/>
        <end position="502"/>
    </location>
</feature>
<feature type="compositionally biased region" description="Polar residues" evidence="1">
    <location>
        <begin position="486"/>
        <end position="502"/>
    </location>
</feature>
<feature type="compositionally biased region" description="Polar residues" evidence="1">
    <location>
        <begin position="1"/>
        <end position="10"/>
    </location>
</feature>
<feature type="compositionally biased region" description="Polar residues" evidence="1">
    <location>
        <begin position="167"/>
        <end position="176"/>
    </location>
</feature>
<gene>
    <name evidence="2" type="ORF">B0I35DRAFT_507315</name>
</gene>
<dbReference type="AlphaFoldDB" id="A0A8K0WXX7"/>
<feature type="compositionally biased region" description="Acidic residues" evidence="1">
    <location>
        <begin position="340"/>
        <end position="351"/>
    </location>
</feature>
<dbReference type="Proteomes" id="UP000813444">
    <property type="component" value="Unassembled WGS sequence"/>
</dbReference>
<feature type="compositionally biased region" description="Polar residues" evidence="1">
    <location>
        <begin position="234"/>
        <end position="246"/>
    </location>
</feature>
<accession>A0A8K0WXX7</accession>
<evidence type="ECO:0000313" key="2">
    <source>
        <dbReference type="EMBL" id="KAH7328934.1"/>
    </source>
</evidence>
<feature type="compositionally biased region" description="Polar residues" evidence="1">
    <location>
        <begin position="419"/>
        <end position="445"/>
    </location>
</feature>
<organism evidence="2 3">
    <name type="scientific">Stachybotrys elegans</name>
    <dbReference type="NCBI Taxonomy" id="80388"/>
    <lineage>
        <taxon>Eukaryota</taxon>
        <taxon>Fungi</taxon>
        <taxon>Dikarya</taxon>
        <taxon>Ascomycota</taxon>
        <taxon>Pezizomycotina</taxon>
        <taxon>Sordariomycetes</taxon>
        <taxon>Hypocreomycetidae</taxon>
        <taxon>Hypocreales</taxon>
        <taxon>Stachybotryaceae</taxon>
        <taxon>Stachybotrys</taxon>
    </lineage>
</organism>
<feature type="compositionally biased region" description="Polar residues" evidence="1">
    <location>
        <begin position="50"/>
        <end position="67"/>
    </location>
</feature>
<feature type="compositionally biased region" description="Basic and acidic residues" evidence="1">
    <location>
        <begin position="251"/>
        <end position="265"/>
    </location>
</feature>
<protein>
    <submittedName>
        <fullName evidence="2">Uncharacterized protein</fullName>
    </submittedName>
</protein>
<keyword evidence="3" id="KW-1185">Reference proteome</keyword>
<comment type="caution">
    <text evidence="2">The sequence shown here is derived from an EMBL/GenBank/DDBJ whole genome shotgun (WGS) entry which is preliminary data.</text>
</comment>
<evidence type="ECO:0000313" key="3">
    <source>
        <dbReference type="Proteomes" id="UP000813444"/>
    </source>
</evidence>
<sequence length="531" mass="57816">MHEDTATVSTVKDKRATHRRVKPGLSVKVTSYDSENGSQGTGSSGRTRNDTTSASSRLSTPTQQPQKESPAYAPPPSPYLPNRRVGTAQRRAQRSPLLSVDDELQQATSTENPSPYRAPYIEEVFSPDKATYYSSGDYAQDEQNREQHHKEHFRRKFGEVPDLQPPSGRSSASPNQRGDYHAGWGRFGSNYSNNSPVGHVTDDYSQGADEFQTCDLSEDNSPSSTNHGFGDQNPYYNGPSTATNCSAAGGRGDDSDTKTHHEQSRRYSTGSFNHTNSKTGSAWADYISAGRSYVGGYSHWHSDEPDDPLGISSGRGPGPSLRSPLRTNRSGFASIASEVIPEEDEEDEACDPSERYTNDQDNVFSGYRPPFSTKSVFSGFGEPSEPRQRTAADAASWADGTTEDTAPDGNPYYNPPPSFASTSNTPRHAWSTKSNWEAATSNSKYGSRMHQDLVPEPIIEEPSTRASSPAPPTKLLEYHEAERSETVSPATSEQSTGCSSAQDIQAAERICGGRLLLTYGSEGTELLKSDN</sequence>
<feature type="compositionally biased region" description="Polar residues" evidence="1">
    <location>
        <begin position="266"/>
        <end position="279"/>
    </location>
</feature>
<evidence type="ECO:0000256" key="1">
    <source>
        <dbReference type="SAM" id="MobiDB-lite"/>
    </source>
</evidence>
<proteinExistence type="predicted"/>
<reference evidence="2" key="1">
    <citation type="journal article" date="2021" name="Nat. Commun.">
        <title>Genetic determinants of endophytism in the Arabidopsis root mycobiome.</title>
        <authorList>
            <person name="Mesny F."/>
            <person name="Miyauchi S."/>
            <person name="Thiergart T."/>
            <person name="Pickel B."/>
            <person name="Atanasova L."/>
            <person name="Karlsson M."/>
            <person name="Huettel B."/>
            <person name="Barry K.W."/>
            <person name="Haridas S."/>
            <person name="Chen C."/>
            <person name="Bauer D."/>
            <person name="Andreopoulos W."/>
            <person name="Pangilinan J."/>
            <person name="LaButti K."/>
            <person name="Riley R."/>
            <person name="Lipzen A."/>
            <person name="Clum A."/>
            <person name="Drula E."/>
            <person name="Henrissat B."/>
            <person name="Kohler A."/>
            <person name="Grigoriev I.V."/>
            <person name="Martin F.M."/>
            <person name="Hacquard S."/>
        </authorList>
    </citation>
    <scope>NUCLEOTIDE SEQUENCE</scope>
    <source>
        <strain evidence="2">MPI-CAGE-CH-0235</strain>
    </source>
</reference>
<name>A0A8K0WXX7_9HYPO</name>